<dbReference type="PROSITE" id="PS50111">
    <property type="entry name" value="CHEMOTAXIS_TRANSDUC_2"/>
    <property type="match status" value="1"/>
</dbReference>
<feature type="domain" description="HAMP" evidence="7">
    <location>
        <begin position="480"/>
        <end position="532"/>
    </location>
</feature>
<comment type="subcellular location">
    <subcellularLocation>
        <location evidence="1">Membrane</location>
    </subcellularLocation>
</comment>
<dbReference type="SMART" id="SM00283">
    <property type="entry name" value="MA"/>
    <property type="match status" value="1"/>
</dbReference>
<dbReference type="Proteomes" id="UP000265848">
    <property type="component" value="Unassembled WGS sequence"/>
</dbReference>
<dbReference type="InterPro" id="IPR003660">
    <property type="entry name" value="HAMP_dom"/>
</dbReference>
<evidence type="ECO:0000256" key="4">
    <source>
        <dbReference type="PROSITE-ProRule" id="PRU00284"/>
    </source>
</evidence>
<keyword evidence="9" id="KW-1185">Reference proteome</keyword>
<dbReference type="PANTHER" id="PTHR43531:SF11">
    <property type="entry name" value="METHYL-ACCEPTING CHEMOTAXIS PROTEIN 3"/>
    <property type="match status" value="1"/>
</dbReference>
<dbReference type="Gene3D" id="1.10.287.950">
    <property type="entry name" value="Methyl-accepting chemotaxis protein"/>
    <property type="match status" value="1"/>
</dbReference>
<proteinExistence type="inferred from homology"/>
<dbReference type="AlphaFoldDB" id="A0A399IVL9"/>
<dbReference type="PROSITE" id="PS50885">
    <property type="entry name" value="HAMP"/>
    <property type="match status" value="2"/>
</dbReference>
<dbReference type="RefSeq" id="WP_119400680.1">
    <property type="nucleotide sequence ID" value="NZ_QWJJ01000023.1"/>
</dbReference>
<dbReference type="CDD" id="cd06225">
    <property type="entry name" value="HAMP"/>
    <property type="match status" value="1"/>
</dbReference>
<keyword evidence="2" id="KW-0145">Chemotaxis</keyword>
<feature type="domain" description="HAMP" evidence="7">
    <location>
        <begin position="552"/>
        <end position="598"/>
    </location>
</feature>
<keyword evidence="5" id="KW-0812">Transmembrane</keyword>
<dbReference type="PRINTS" id="PR00260">
    <property type="entry name" value="CHEMTRNSDUCR"/>
</dbReference>
<dbReference type="EMBL" id="QWJJ01000023">
    <property type="protein sequence ID" value="RII37074.1"/>
    <property type="molecule type" value="Genomic_DNA"/>
</dbReference>
<keyword evidence="5" id="KW-1133">Transmembrane helix</keyword>
<dbReference type="GO" id="GO:0016020">
    <property type="term" value="C:membrane"/>
    <property type="evidence" value="ECO:0007669"/>
    <property type="project" value="UniProtKB-SubCell"/>
</dbReference>
<sequence>MDFFGSVLARLVGVLGAMAAMTVAAVVVGWNVFQSVATEVGHLGSERLPQLEQSADVSSSAQDISRNLSNLLAAVDLPTLQETQSQTDTIIATAQERISRLAPEARDALQPALRRAGQALADLAAERQTQFQRGDEIAAAVDHATDLDAQLSAALATAADDAYFELAMNGEATIEGVDQRLTELVSRDVALLSATQQARAEINLISGLALAALRTSDSATLSILRDLELSSTQALDVLTQQLAADPDTRAAAEAVDATRAGLAAAFEPIPFSRKPDIRDLLELRRTSDTALATALDDISFELEIQTEDTKAGNSDAIRTLLDDQVTRIMEIGTLDSVAKAFFATALQASLARTPEELARRSAALSGAAGRLHELQADETPELQAAIDAMLGLADPDAGVSRIRAAALDAKADALKAEHTATETVAEILNRISAYSRSARTAIGAAAGSIEASITSARASMSLIGILSLALFCVLPLLTWLMVVRPLNRITRTTERLAGGDLAEVTGLASRGELGRLARALQIFRDGALERKMLQETEEKVARERAEEQEQIVGALATGLKQLAAGDLTHEIHETFPGAYDALRTDYNVAIGTLSKMIHQLSDSTQTISHSSQEIARAAADLSRRTESDAATLEESASALEELTSSVASAASGAAKANELVGSARRSAETSRGVMTEAVASMGSIEESSKQISRITAVIDDIAFQTNLLALNAGVEAARAGEAGRGFAVVAQEVRALAQRASESASEINRIIGQSTSQIASGVSSVGQVGKALETIIASVVEISEHVGNIATSSGEQSHGIGEINQAVGQLDNASQKNVAMFEETTAACAALEQETRQLSRVVECFTVKGSAGGDTFWSAGQSGAPSQVA</sequence>
<reference evidence="8 9" key="1">
    <citation type="submission" date="2018-08" db="EMBL/GenBank/DDBJ databases">
        <title>Pseudooceanicola sediminis CY03 in the family Rhodobacteracea.</title>
        <authorList>
            <person name="Zhang Y.-J."/>
        </authorList>
    </citation>
    <scope>NUCLEOTIDE SEQUENCE [LARGE SCALE GENOMIC DNA]</scope>
    <source>
        <strain evidence="8 9">CY03</strain>
    </source>
</reference>
<evidence type="ECO:0000256" key="5">
    <source>
        <dbReference type="SAM" id="Phobius"/>
    </source>
</evidence>
<comment type="similarity">
    <text evidence="3">Belongs to the methyl-accepting chemotaxis (MCP) protein family.</text>
</comment>
<name>A0A399IVL9_9RHOB</name>
<keyword evidence="4" id="KW-0807">Transducer</keyword>
<dbReference type="SUPFAM" id="SSF58104">
    <property type="entry name" value="Methyl-accepting chemotaxis protein (MCP) signaling domain"/>
    <property type="match status" value="1"/>
</dbReference>
<dbReference type="Gene3D" id="6.10.340.10">
    <property type="match status" value="1"/>
</dbReference>
<evidence type="ECO:0000259" key="6">
    <source>
        <dbReference type="PROSITE" id="PS50111"/>
    </source>
</evidence>
<dbReference type="InterPro" id="IPR051310">
    <property type="entry name" value="MCP_chemotaxis"/>
</dbReference>
<comment type="caution">
    <text evidence="8">The sequence shown here is derived from an EMBL/GenBank/DDBJ whole genome shotgun (WGS) entry which is preliminary data.</text>
</comment>
<evidence type="ECO:0000256" key="2">
    <source>
        <dbReference type="ARBA" id="ARBA00022500"/>
    </source>
</evidence>
<dbReference type="GO" id="GO:0007165">
    <property type="term" value="P:signal transduction"/>
    <property type="evidence" value="ECO:0007669"/>
    <property type="project" value="UniProtKB-KW"/>
</dbReference>
<dbReference type="GO" id="GO:0004888">
    <property type="term" value="F:transmembrane signaling receptor activity"/>
    <property type="evidence" value="ECO:0007669"/>
    <property type="project" value="InterPro"/>
</dbReference>
<dbReference type="SMART" id="SM00304">
    <property type="entry name" value="HAMP"/>
    <property type="match status" value="2"/>
</dbReference>
<dbReference type="InterPro" id="IPR004090">
    <property type="entry name" value="Chemotax_Me-accpt_rcpt"/>
</dbReference>
<dbReference type="FunFam" id="1.10.287.950:FF:000001">
    <property type="entry name" value="Methyl-accepting chemotaxis sensory transducer"/>
    <property type="match status" value="1"/>
</dbReference>
<dbReference type="InterPro" id="IPR004089">
    <property type="entry name" value="MCPsignal_dom"/>
</dbReference>
<dbReference type="SUPFAM" id="SSF158472">
    <property type="entry name" value="HAMP domain-like"/>
    <property type="match status" value="1"/>
</dbReference>
<evidence type="ECO:0000313" key="8">
    <source>
        <dbReference type="EMBL" id="RII37074.1"/>
    </source>
</evidence>
<evidence type="ECO:0000313" key="9">
    <source>
        <dbReference type="Proteomes" id="UP000265848"/>
    </source>
</evidence>
<dbReference type="GO" id="GO:0006935">
    <property type="term" value="P:chemotaxis"/>
    <property type="evidence" value="ECO:0007669"/>
    <property type="project" value="UniProtKB-KW"/>
</dbReference>
<evidence type="ECO:0000256" key="1">
    <source>
        <dbReference type="ARBA" id="ARBA00004370"/>
    </source>
</evidence>
<keyword evidence="5" id="KW-0472">Membrane</keyword>
<feature type="transmembrane region" description="Helical" evidence="5">
    <location>
        <begin position="462"/>
        <end position="482"/>
    </location>
</feature>
<gene>
    <name evidence="8" type="ORF">DL237_19285</name>
</gene>
<accession>A0A399IVL9</accession>
<evidence type="ECO:0000256" key="3">
    <source>
        <dbReference type="ARBA" id="ARBA00029447"/>
    </source>
</evidence>
<organism evidence="8 9">
    <name type="scientific">Pseudooceanicola sediminis</name>
    <dbReference type="NCBI Taxonomy" id="2211117"/>
    <lineage>
        <taxon>Bacteria</taxon>
        <taxon>Pseudomonadati</taxon>
        <taxon>Pseudomonadota</taxon>
        <taxon>Alphaproteobacteria</taxon>
        <taxon>Rhodobacterales</taxon>
        <taxon>Paracoccaceae</taxon>
        <taxon>Pseudooceanicola</taxon>
    </lineage>
</organism>
<dbReference type="PANTHER" id="PTHR43531">
    <property type="entry name" value="PROTEIN ICFG"/>
    <property type="match status" value="1"/>
</dbReference>
<protein>
    <submittedName>
        <fullName evidence="8">Methyl-accepting chemotaxis protein</fullName>
    </submittedName>
</protein>
<dbReference type="Pfam" id="PF00672">
    <property type="entry name" value="HAMP"/>
    <property type="match status" value="1"/>
</dbReference>
<dbReference type="Pfam" id="PF00015">
    <property type="entry name" value="MCPsignal"/>
    <property type="match status" value="1"/>
</dbReference>
<feature type="domain" description="Methyl-accepting transducer" evidence="6">
    <location>
        <begin position="603"/>
        <end position="832"/>
    </location>
</feature>
<evidence type="ECO:0000259" key="7">
    <source>
        <dbReference type="PROSITE" id="PS50885"/>
    </source>
</evidence>
<dbReference type="CDD" id="cd11386">
    <property type="entry name" value="MCP_signal"/>
    <property type="match status" value="1"/>
</dbReference>
<dbReference type="OrthoDB" id="354287at2"/>